<comment type="caution">
    <text evidence="2">The sequence shown here is derived from an EMBL/GenBank/DDBJ whole genome shotgun (WGS) entry which is preliminary data.</text>
</comment>
<accession>A0A328HJX2</accession>
<evidence type="ECO:0000313" key="3">
    <source>
        <dbReference type="Proteomes" id="UP000249166"/>
    </source>
</evidence>
<organism evidence="2 3">
    <name type="scientific">Arthrobacter globiformis</name>
    <dbReference type="NCBI Taxonomy" id="1665"/>
    <lineage>
        <taxon>Bacteria</taxon>
        <taxon>Bacillati</taxon>
        <taxon>Actinomycetota</taxon>
        <taxon>Actinomycetes</taxon>
        <taxon>Micrococcales</taxon>
        <taxon>Micrococcaceae</taxon>
        <taxon>Arthrobacter</taxon>
    </lineage>
</organism>
<dbReference type="PANTHER" id="PTHR36503">
    <property type="entry name" value="BLR2520 PROTEIN"/>
    <property type="match status" value="1"/>
</dbReference>
<dbReference type="PROSITE" id="PS51819">
    <property type="entry name" value="VOC"/>
    <property type="match status" value="1"/>
</dbReference>
<feature type="domain" description="VOC" evidence="1">
    <location>
        <begin position="2"/>
        <end position="127"/>
    </location>
</feature>
<dbReference type="InterPro" id="IPR037523">
    <property type="entry name" value="VOC_core"/>
</dbReference>
<protein>
    <submittedName>
        <fullName evidence="2">Glyoxalase</fullName>
    </submittedName>
</protein>
<gene>
    <name evidence="2" type="ORF">DBZ45_09310</name>
</gene>
<sequence length="141" mass="15583">MATQIFMNLPVRDLDRSVQFFTALGFKFNQDYTDENATCMVINDDAFVMLLVEKFFKTFTAKEIVDATSATEAIMAFSVDSREEVDQMVGKALAAGGSESQPVQDYGFMYSHSFQDPDGHLWEVMWMDPAGPPADGAAPAS</sequence>
<dbReference type="SUPFAM" id="SSF54593">
    <property type="entry name" value="Glyoxalase/Bleomycin resistance protein/Dihydroxybiphenyl dioxygenase"/>
    <property type="match status" value="1"/>
</dbReference>
<evidence type="ECO:0000313" key="2">
    <source>
        <dbReference type="EMBL" id="RAM37530.1"/>
    </source>
</evidence>
<dbReference type="PANTHER" id="PTHR36503:SF2">
    <property type="entry name" value="BLR2408 PROTEIN"/>
    <property type="match status" value="1"/>
</dbReference>
<dbReference type="OrthoDB" id="4265398at2"/>
<reference evidence="2 3" key="1">
    <citation type="submission" date="2018-04" db="EMBL/GenBank/DDBJ databases">
        <title>Bacteria isolated from cave deposits of Manipur.</title>
        <authorList>
            <person name="Sahoo D."/>
            <person name="Sarangthem I."/>
            <person name="Nandeibam J."/>
        </authorList>
    </citation>
    <scope>NUCLEOTIDE SEQUENCE [LARGE SCALE GENOMIC DNA]</scope>
    <source>
        <strain evidence="3">mrc11</strain>
    </source>
</reference>
<dbReference type="EMBL" id="QLNP01000068">
    <property type="protein sequence ID" value="RAM37530.1"/>
    <property type="molecule type" value="Genomic_DNA"/>
</dbReference>
<evidence type="ECO:0000259" key="1">
    <source>
        <dbReference type="PROSITE" id="PS51819"/>
    </source>
</evidence>
<dbReference type="AlphaFoldDB" id="A0A328HJX2"/>
<dbReference type="InterPro" id="IPR004360">
    <property type="entry name" value="Glyas_Fos-R_dOase_dom"/>
</dbReference>
<name>A0A328HJX2_ARTGO</name>
<dbReference type="Gene3D" id="3.10.180.10">
    <property type="entry name" value="2,3-Dihydroxybiphenyl 1,2-Dioxygenase, domain 1"/>
    <property type="match status" value="1"/>
</dbReference>
<proteinExistence type="predicted"/>
<dbReference type="InterPro" id="IPR029068">
    <property type="entry name" value="Glyas_Bleomycin-R_OHBP_Dase"/>
</dbReference>
<dbReference type="Proteomes" id="UP000249166">
    <property type="component" value="Unassembled WGS sequence"/>
</dbReference>
<dbReference type="Pfam" id="PF00903">
    <property type="entry name" value="Glyoxalase"/>
    <property type="match status" value="1"/>
</dbReference>
<dbReference type="RefSeq" id="WP_111903638.1">
    <property type="nucleotide sequence ID" value="NZ_QLNP01000068.1"/>
</dbReference>